<name>A0A7J7IJ40_9RHOD</name>
<dbReference type="Proteomes" id="UP000530660">
    <property type="component" value="Unassembled WGS sequence"/>
</dbReference>
<protein>
    <submittedName>
        <fullName evidence="2">Uncharacterized protein</fullName>
    </submittedName>
</protein>
<accession>A0A7J7IJ40</accession>
<feature type="coiled-coil region" evidence="1">
    <location>
        <begin position="92"/>
        <end position="162"/>
    </location>
</feature>
<keyword evidence="1" id="KW-0175">Coiled coil</keyword>
<dbReference type="AlphaFoldDB" id="A0A7J7IJ40"/>
<sequence>MQGDLSSETVQGGDDWAHSQPAGLVRVLHRLESRGELDEDTFLDAFCFLPKVARVLELAVESLRDETAQQSELLTAYAAADASNWEERPTGAQLLRQKRRELEHLADALLIQYFPRMKQAIQGCFGGAELSELRLEQSLSRLERELEELRDRRKSLERQLREVAG</sequence>
<keyword evidence="3" id="KW-1185">Reference proteome</keyword>
<proteinExistence type="predicted"/>
<dbReference type="EMBL" id="VWRR01000009">
    <property type="protein sequence ID" value="KAF6002699.1"/>
    <property type="molecule type" value="Genomic_DNA"/>
</dbReference>
<gene>
    <name evidence="2" type="ORF">F1559_001946</name>
</gene>
<reference evidence="2 3" key="1">
    <citation type="journal article" date="2020" name="J. Phycol.">
        <title>Comparative genome analysis reveals Cyanidiococcus gen. nov., a new extremophilic red algal genus sister to Cyanidioschyzon (Cyanidioschyzonaceae, Rhodophyta).</title>
        <authorList>
            <person name="Liu S.-L."/>
            <person name="Chiang Y.-R."/>
            <person name="Yoon H.S."/>
            <person name="Fu H.-Y."/>
        </authorList>
    </citation>
    <scope>NUCLEOTIDE SEQUENCE [LARGE SCALE GENOMIC DNA]</scope>
    <source>
        <strain evidence="2 3">THAL066</strain>
    </source>
</reference>
<comment type="caution">
    <text evidence="2">The sequence shown here is derived from an EMBL/GenBank/DDBJ whole genome shotgun (WGS) entry which is preliminary data.</text>
</comment>
<evidence type="ECO:0000313" key="3">
    <source>
        <dbReference type="Proteomes" id="UP000530660"/>
    </source>
</evidence>
<organism evidence="2 3">
    <name type="scientific">Cyanidiococcus yangmingshanensis</name>
    <dbReference type="NCBI Taxonomy" id="2690220"/>
    <lineage>
        <taxon>Eukaryota</taxon>
        <taxon>Rhodophyta</taxon>
        <taxon>Bangiophyceae</taxon>
        <taxon>Cyanidiales</taxon>
        <taxon>Cyanidiaceae</taxon>
        <taxon>Cyanidiococcus</taxon>
    </lineage>
</organism>
<evidence type="ECO:0000256" key="1">
    <source>
        <dbReference type="SAM" id="Coils"/>
    </source>
</evidence>
<evidence type="ECO:0000313" key="2">
    <source>
        <dbReference type="EMBL" id="KAF6002699.1"/>
    </source>
</evidence>